<name>A0ABC9ZM69_CORST</name>
<reference evidence="1 2" key="1">
    <citation type="submission" date="2019-06" db="EMBL/GenBank/DDBJ databases">
        <title>Draft genome sequence of Corynebacterium striatum NBRC 15291.</title>
        <authorList>
            <person name="Miura T."/>
            <person name="Furukawa M."/>
            <person name="Shimamura M."/>
            <person name="Ohyama Y."/>
            <person name="Yamazoe A."/>
            <person name="Kawasaki H."/>
        </authorList>
    </citation>
    <scope>NUCLEOTIDE SEQUENCE [LARGE SCALE GENOMIC DNA]</scope>
    <source>
        <strain evidence="1 2">NBRC 15291</strain>
    </source>
</reference>
<evidence type="ECO:0000313" key="1">
    <source>
        <dbReference type="EMBL" id="GEA43213.1"/>
    </source>
</evidence>
<dbReference type="EMBL" id="BJLD01000002">
    <property type="protein sequence ID" value="GEA43213.1"/>
    <property type="molecule type" value="Genomic_DNA"/>
</dbReference>
<comment type="caution">
    <text evidence="1">The sequence shown here is derived from an EMBL/GenBank/DDBJ whole genome shotgun (WGS) entry which is preliminary data.</text>
</comment>
<accession>A0ABC9ZM69</accession>
<sequence>MVRESPAAEDYSCPYEERLWTRRRETANGVERGADKLAVMLIITVTSWNVSVALGTLTPEETP</sequence>
<organism evidence="1 2">
    <name type="scientific">Corynebacterium striatum</name>
    <dbReference type="NCBI Taxonomy" id="43770"/>
    <lineage>
        <taxon>Bacteria</taxon>
        <taxon>Bacillati</taxon>
        <taxon>Actinomycetota</taxon>
        <taxon>Actinomycetes</taxon>
        <taxon>Mycobacteriales</taxon>
        <taxon>Corynebacteriaceae</taxon>
        <taxon>Corynebacterium</taxon>
    </lineage>
</organism>
<evidence type="ECO:0000313" key="2">
    <source>
        <dbReference type="Proteomes" id="UP000315234"/>
    </source>
</evidence>
<gene>
    <name evidence="1" type="ORF">Cst04h_13830</name>
</gene>
<evidence type="ECO:0008006" key="3">
    <source>
        <dbReference type="Google" id="ProtNLM"/>
    </source>
</evidence>
<proteinExistence type="predicted"/>
<dbReference type="Proteomes" id="UP000315234">
    <property type="component" value="Unassembled WGS sequence"/>
</dbReference>
<protein>
    <recommendedName>
        <fullName evidence="3">Transposase</fullName>
    </recommendedName>
</protein>
<dbReference type="AlphaFoldDB" id="A0ABC9ZM69"/>